<dbReference type="InterPro" id="IPR036113">
    <property type="entry name" value="Asp/Glu-ADT_sf_sub_c"/>
</dbReference>
<organism evidence="1">
    <name type="scientific">marine metagenome</name>
    <dbReference type="NCBI Taxonomy" id="408172"/>
    <lineage>
        <taxon>unclassified sequences</taxon>
        <taxon>metagenomes</taxon>
        <taxon>ecological metagenomes</taxon>
    </lineage>
</organism>
<dbReference type="SUPFAM" id="SSF141000">
    <property type="entry name" value="Glu-tRNAGln amidotransferase C subunit"/>
    <property type="match status" value="1"/>
</dbReference>
<dbReference type="AlphaFoldDB" id="A0A382NJM7"/>
<dbReference type="GO" id="GO:0006450">
    <property type="term" value="P:regulation of translational fidelity"/>
    <property type="evidence" value="ECO:0007669"/>
    <property type="project" value="InterPro"/>
</dbReference>
<dbReference type="HAMAP" id="MF_00122">
    <property type="entry name" value="GatC"/>
    <property type="match status" value="1"/>
</dbReference>
<protein>
    <submittedName>
        <fullName evidence="1">Uncharacterized protein</fullName>
    </submittedName>
</protein>
<dbReference type="PANTHER" id="PTHR15004">
    <property type="entry name" value="GLUTAMYL-TRNA(GLN) AMIDOTRANSFERASE SUBUNIT C, MITOCHONDRIAL"/>
    <property type="match status" value="1"/>
</dbReference>
<dbReference type="NCBIfam" id="TIGR00135">
    <property type="entry name" value="gatC"/>
    <property type="match status" value="1"/>
</dbReference>
<reference evidence="1" key="1">
    <citation type="submission" date="2018-05" db="EMBL/GenBank/DDBJ databases">
        <authorList>
            <person name="Lanie J.A."/>
            <person name="Ng W.-L."/>
            <person name="Kazmierczak K.M."/>
            <person name="Andrzejewski T.M."/>
            <person name="Davidsen T.M."/>
            <person name="Wayne K.J."/>
            <person name="Tettelin H."/>
            <person name="Glass J.I."/>
            <person name="Rusch D."/>
            <person name="Podicherti R."/>
            <person name="Tsui H.-C.T."/>
            <person name="Winkler M.E."/>
        </authorList>
    </citation>
    <scope>NUCLEOTIDE SEQUENCE</scope>
</reference>
<dbReference type="Pfam" id="PF02686">
    <property type="entry name" value="GatC"/>
    <property type="match status" value="1"/>
</dbReference>
<accession>A0A382NJM7</accession>
<dbReference type="EMBL" id="UINC01100053">
    <property type="protein sequence ID" value="SVC59801.1"/>
    <property type="molecule type" value="Genomic_DNA"/>
</dbReference>
<dbReference type="GO" id="GO:0070681">
    <property type="term" value="P:glutaminyl-tRNAGln biosynthesis via transamidation"/>
    <property type="evidence" value="ECO:0007669"/>
    <property type="project" value="TreeGrafter"/>
</dbReference>
<name>A0A382NJM7_9ZZZZ</name>
<gene>
    <name evidence="1" type="ORF">METZ01_LOCUS312655</name>
</gene>
<sequence length="95" mass="10877">MAVSIDDVRRVAALARLELSSGEQERLTTELSRILDYMEKLNELDTDGVEPTAHLTPDASVFRADESERFEALRELLSQAPDLRENYFRVPRIID</sequence>
<evidence type="ECO:0000313" key="1">
    <source>
        <dbReference type="EMBL" id="SVC59801.1"/>
    </source>
</evidence>
<dbReference type="Gene3D" id="1.10.20.60">
    <property type="entry name" value="Glu-tRNAGln amidotransferase C subunit, N-terminal domain"/>
    <property type="match status" value="1"/>
</dbReference>
<dbReference type="PANTHER" id="PTHR15004:SF0">
    <property type="entry name" value="GLUTAMYL-TRNA(GLN) AMIDOTRANSFERASE SUBUNIT C, MITOCHONDRIAL"/>
    <property type="match status" value="1"/>
</dbReference>
<proteinExistence type="inferred from homology"/>
<dbReference type="InterPro" id="IPR003837">
    <property type="entry name" value="GatC"/>
</dbReference>